<protein>
    <submittedName>
        <fullName evidence="2">Uncharacterized protein</fullName>
    </submittedName>
</protein>
<keyword evidence="1" id="KW-0732">Signal</keyword>
<gene>
    <name evidence="2" type="ORF">B0T10DRAFT_467719</name>
</gene>
<feature type="chain" id="PRO_5040187896" evidence="1">
    <location>
        <begin position="22"/>
        <end position="272"/>
    </location>
</feature>
<dbReference type="AlphaFoldDB" id="A0A9P8VRA8"/>
<accession>A0A9P8VRA8</accession>
<dbReference type="EMBL" id="JAGPYM010000092">
    <property type="protein sequence ID" value="KAH6867717.1"/>
    <property type="molecule type" value="Genomic_DNA"/>
</dbReference>
<proteinExistence type="predicted"/>
<keyword evidence="3" id="KW-1185">Reference proteome</keyword>
<sequence length="272" mass="31189">MTLDYCFHLACLLFLLKDADAEVHYDRYELPPFWGTGRRNILSRLSRYRIPPTAEAFKELYVEHMYVMLSDRGDSEGGRASWDQAFSNRFNKLRHAFSQHTVLTVSGMEIGTVREVTSVSRRAAWRLAGTHGGASDNECRDRRAMVLRTLAADMLDKPVDWSRIEVGEETNNGTRLGAIWFGDVAIRAEELIRTRYAIPEERAGVNMDAAFVERLDELIRWIGLMSKGNSLFVTNTEYIGLGRNEVSVEDKVYVLHQGWTPFLLRRSDSRFT</sequence>
<evidence type="ECO:0000313" key="3">
    <source>
        <dbReference type="Proteomes" id="UP000777438"/>
    </source>
</evidence>
<dbReference type="Proteomes" id="UP000777438">
    <property type="component" value="Unassembled WGS sequence"/>
</dbReference>
<feature type="signal peptide" evidence="1">
    <location>
        <begin position="1"/>
        <end position="21"/>
    </location>
</feature>
<comment type="caution">
    <text evidence="2">The sequence shown here is derived from an EMBL/GenBank/DDBJ whole genome shotgun (WGS) entry which is preliminary data.</text>
</comment>
<organism evidence="2 3">
    <name type="scientific">Thelonectria olida</name>
    <dbReference type="NCBI Taxonomy" id="1576542"/>
    <lineage>
        <taxon>Eukaryota</taxon>
        <taxon>Fungi</taxon>
        <taxon>Dikarya</taxon>
        <taxon>Ascomycota</taxon>
        <taxon>Pezizomycotina</taxon>
        <taxon>Sordariomycetes</taxon>
        <taxon>Hypocreomycetidae</taxon>
        <taxon>Hypocreales</taxon>
        <taxon>Nectriaceae</taxon>
        <taxon>Thelonectria</taxon>
    </lineage>
</organism>
<evidence type="ECO:0000313" key="2">
    <source>
        <dbReference type="EMBL" id="KAH6867717.1"/>
    </source>
</evidence>
<evidence type="ECO:0000256" key="1">
    <source>
        <dbReference type="SAM" id="SignalP"/>
    </source>
</evidence>
<reference evidence="2 3" key="1">
    <citation type="journal article" date="2021" name="Nat. Commun.">
        <title>Genetic determinants of endophytism in the Arabidopsis root mycobiome.</title>
        <authorList>
            <person name="Mesny F."/>
            <person name="Miyauchi S."/>
            <person name="Thiergart T."/>
            <person name="Pickel B."/>
            <person name="Atanasova L."/>
            <person name="Karlsson M."/>
            <person name="Huettel B."/>
            <person name="Barry K.W."/>
            <person name="Haridas S."/>
            <person name="Chen C."/>
            <person name="Bauer D."/>
            <person name="Andreopoulos W."/>
            <person name="Pangilinan J."/>
            <person name="LaButti K."/>
            <person name="Riley R."/>
            <person name="Lipzen A."/>
            <person name="Clum A."/>
            <person name="Drula E."/>
            <person name="Henrissat B."/>
            <person name="Kohler A."/>
            <person name="Grigoriev I.V."/>
            <person name="Martin F.M."/>
            <person name="Hacquard S."/>
        </authorList>
    </citation>
    <scope>NUCLEOTIDE SEQUENCE [LARGE SCALE GENOMIC DNA]</scope>
    <source>
        <strain evidence="2 3">MPI-CAGE-CH-0241</strain>
    </source>
</reference>
<name>A0A9P8VRA8_9HYPO</name>
<dbReference type="OrthoDB" id="3557394at2759"/>